<keyword evidence="2" id="KW-0812">Transmembrane</keyword>
<evidence type="ECO:0000259" key="3">
    <source>
        <dbReference type="Pfam" id="PF09972"/>
    </source>
</evidence>
<feature type="transmembrane region" description="Helical" evidence="2">
    <location>
        <begin position="264"/>
        <end position="286"/>
    </location>
</feature>
<feature type="region of interest" description="Disordered" evidence="1">
    <location>
        <begin position="607"/>
        <end position="644"/>
    </location>
</feature>
<evidence type="ECO:0000313" key="5">
    <source>
        <dbReference type="Proteomes" id="UP000541033"/>
    </source>
</evidence>
<comment type="caution">
    <text evidence="4">The sequence shown here is derived from an EMBL/GenBank/DDBJ whole genome shotgun (WGS) entry which is preliminary data.</text>
</comment>
<dbReference type="RefSeq" id="WP_167148617.1">
    <property type="nucleotide sequence ID" value="NZ_JAAMOX010000001.1"/>
</dbReference>
<keyword evidence="5" id="KW-1185">Reference proteome</keyword>
<accession>A0A7X5TSM3</accession>
<keyword evidence="2" id="KW-0472">Membrane</keyword>
<dbReference type="Proteomes" id="UP000541033">
    <property type="component" value="Unassembled WGS sequence"/>
</dbReference>
<protein>
    <submittedName>
        <fullName evidence="4">Putative membrane protein YgcG</fullName>
    </submittedName>
</protein>
<feature type="transmembrane region" description="Helical" evidence="2">
    <location>
        <begin position="457"/>
        <end position="478"/>
    </location>
</feature>
<evidence type="ECO:0000256" key="2">
    <source>
        <dbReference type="SAM" id="Phobius"/>
    </source>
</evidence>
<dbReference type="Pfam" id="PF09972">
    <property type="entry name" value="DUF2207"/>
    <property type="match status" value="1"/>
</dbReference>
<proteinExistence type="predicted"/>
<dbReference type="EMBL" id="JAAMOX010000001">
    <property type="protein sequence ID" value="NIH53200.1"/>
    <property type="molecule type" value="Genomic_DNA"/>
</dbReference>
<feature type="domain" description="DUF2207" evidence="3">
    <location>
        <begin position="74"/>
        <end position="198"/>
    </location>
</feature>
<reference evidence="4 5" key="1">
    <citation type="submission" date="2020-02" db="EMBL/GenBank/DDBJ databases">
        <title>Sequencing the genomes of 1000 actinobacteria strains.</title>
        <authorList>
            <person name="Klenk H.-P."/>
        </authorList>
    </citation>
    <scope>NUCLEOTIDE SEQUENCE [LARGE SCALE GENOMIC DNA]</scope>
    <source>
        <strain evidence="4 5">DSM 27960</strain>
    </source>
</reference>
<evidence type="ECO:0000256" key="1">
    <source>
        <dbReference type="SAM" id="MobiDB-lite"/>
    </source>
</evidence>
<dbReference type="AlphaFoldDB" id="A0A7X5TSM3"/>
<feature type="transmembrane region" description="Helical" evidence="2">
    <location>
        <begin position="430"/>
        <end position="451"/>
    </location>
</feature>
<name>A0A7X5TSM3_9MICO</name>
<organism evidence="4 5">
    <name type="scientific">Lysinibacter cavernae</name>
    <dbReference type="NCBI Taxonomy" id="1640652"/>
    <lineage>
        <taxon>Bacteria</taxon>
        <taxon>Bacillati</taxon>
        <taxon>Actinomycetota</taxon>
        <taxon>Actinomycetes</taxon>
        <taxon>Micrococcales</taxon>
        <taxon>Microbacteriaceae</taxon>
        <taxon>Lysinibacter</taxon>
    </lineage>
</organism>
<keyword evidence="2" id="KW-1133">Transmembrane helix</keyword>
<gene>
    <name evidence="4" type="ORF">FHX76_001068</name>
</gene>
<feature type="compositionally biased region" description="Gly residues" evidence="1">
    <location>
        <begin position="621"/>
        <end position="644"/>
    </location>
</feature>
<sequence>MTRRMRTLSRRTPSLHGFPQKLLAAVALLGFTVTAIVGSLAVSVQSASADVNDFRFSSFHAEYLLSRGVDNESNLRTVETLVAQFPDYPQNRGIIRYIPTDYNGVDLNTRFGSVTDSLGQPVPYETERDGNFLAVSVGTDEYLLGEHTFVLTYEQTNVVRDFSNTNANEFYWDTNGTEWAQPFDEVNVELRVAPELVDSLNGNAACYSGGQGSTAGCEIEQDPSDPAFFRASVDGGVGAQENMTIAVGFDRDTFVIPAAPRQQWWNTVLPLTLVGLGLASFVMLCIARARLWKAPQGRGIIIPQYTVPKNLNLLEAQNIISTVRSALPAQLVSFAVRHNVRILDYAVTKKGSKAKNPFTLEFRTLDGLDDLEIDLIKALFGPNPAPGAVIELTGPDAERASKMQTVLAKVKPRMMTKGWRALPSQPLPKLWLGGSFLFAVLAIGSAAITLMTNAESGYTFIAGAGGLILLVSVTVLSVKPRQLTSAGAEMEEYIKGLKVYLELAEKDRFAMLQSVTGADRVPFIPENAAGLVNTADRVDASDPRAVVKLYEKLLPYAVLWNIEKSWSEALAVHYEQLSEQPDWFVSATMFNAARFSTSVAGFSAQTTQATSAPSSSSSGGSFSGGSMGGGFSGGGGGGGGGGGR</sequence>
<evidence type="ECO:0000313" key="4">
    <source>
        <dbReference type="EMBL" id="NIH53200.1"/>
    </source>
</evidence>
<dbReference type="InterPro" id="IPR018702">
    <property type="entry name" value="DUF2207"/>
</dbReference>